<reference evidence="8" key="1">
    <citation type="submission" date="2020-07" db="EMBL/GenBank/DDBJ databases">
        <authorList>
            <person name="Nieuwenhuis M."/>
            <person name="Van De Peppel L.J.J."/>
        </authorList>
    </citation>
    <scope>NUCLEOTIDE SEQUENCE</scope>
    <source>
        <strain evidence="8">AP01</strain>
        <tissue evidence="8">Mycelium</tissue>
    </source>
</reference>
<organism evidence="8 9">
    <name type="scientific">Asterophora parasitica</name>
    <dbReference type="NCBI Taxonomy" id="117018"/>
    <lineage>
        <taxon>Eukaryota</taxon>
        <taxon>Fungi</taxon>
        <taxon>Dikarya</taxon>
        <taxon>Basidiomycota</taxon>
        <taxon>Agaricomycotina</taxon>
        <taxon>Agaricomycetes</taxon>
        <taxon>Agaricomycetidae</taxon>
        <taxon>Agaricales</taxon>
        <taxon>Tricholomatineae</taxon>
        <taxon>Lyophyllaceae</taxon>
        <taxon>Asterophora</taxon>
    </lineage>
</organism>
<dbReference type="Pfam" id="PF01138">
    <property type="entry name" value="RNase_PH"/>
    <property type="match status" value="1"/>
</dbReference>
<comment type="caution">
    <text evidence="8">The sequence shown here is derived from an EMBL/GenBank/DDBJ whole genome shotgun (WGS) entry which is preliminary data.</text>
</comment>
<dbReference type="Gene3D" id="3.30.230.70">
    <property type="entry name" value="GHMP Kinase, N-terminal domain"/>
    <property type="match status" value="1"/>
</dbReference>
<dbReference type="GO" id="GO:0005730">
    <property type="term" value="C:nucleolus"/>
    <property type="evidence" value="ECO:0007669"/>
    <property type="project" value="TreeGrafter"/>
</dbReference>
<feature type="region of interest" description="Disordered" evidence="6">
    <location>
        <begin position="1"/>
        <end position="23"/>
    </location>
</feature>
<dbReference type="Proteomes" id="UP000775547">
    <property type="component" value="Unassembled WGS sequence"/>
</dbReference>
<evidence type="ECO:0000256" key="1">
    <source>
        <dbReference type="ARBA" id="ARBA00004123"/>
    </source>
</evidence>
<dbReference type="SUPFAM" id="SSF54211">
    <property type="entry name" value="Ribosomal protein S5 domain 2-like"/>
    <property type="match status" value="1"/>
</dbReference>
<dbReference type="GO" id="GO:0071028">
    <property type="term" value="P:nuclear mRNA surveillance"/>
    <property type="evidence" value="ECO:0007669"/>
    <property type="project" value="TreeGrafter"/>
</dbReference>
<dbReference type="GO" id="GO:0016075">
    <property type="term" value="P:rRNA catabolic process"/>
    <property type="evidence" value="ECO:0007669"/>
    <property type="project" value="TreeGrafter"/>
</dbReference>
<dbReference type="InterPro" id="IPR001247">
    <property type="entry name" value="ExoRNase_PH_dom1"/>
</dbReference>
<sequence length="268" mass="27270">MSKSHRPNARAASSSRTPEISFPGLARVDGSARFSFGPGGPSALSSISGPIEVRLAAENPSHATLEVLVRPLADVPATEAKALAATVRGVLAPSLVLVNNPRTLVQIVVQVLSNGTGSGRNTGKEKERAGVTAAIVNAGTLALLNAGSIPMRGVVCAVAVGRRAADAGLVVDPEEGDGVLDAEGCFAFLFTRDGAGEVQGKSVWTNWRAVSGGSVAGGFDENVLAAAQEVAKGAAGEIYDAIYQTLDGGPPPDEGAQTSLEDDEKMDI</sequence>
<dbReference type="PANTHER" id="PTHR11953:SF1">
    <property type="entry name" value="EXOSOME COMPLEX COMPONENT RRP46"/>
    <property type="match status" value="1"/>
</dbReference>
<feature type="domain" description="Exoribonuclease phosphorolytic" evidence="7">
    <location>
        <begin position="16"/>
        <end position="147"/>
    </location>
</feature>
<evidence type="ECO:0000313" key="8">
    <source>
        <dbReference type="EMBL" id="KAG5641602.1"/>
    </source>
</evidence>
<dbReference type="InterPro" id="IPR050080">
    <property type="entry name" value="RNase_PH"/>
</dbReference>
<proteinExistence type="inferred from homology"/>
<evidence type="ECO:0000313" key="9">
    <source>
        <dbReference type="Proteomes" id="UP000775547"/>
    </source>
</evidence>
<protein>
    <recommendedName>
        <fullName evidence="7">Exoribonuclease phosphorolytic domain-containing protein</fullName>
    </recommendedName>
</protein>
<dbReference type="InterPro" id="IPR027408">
    <property type="entry name" value="PNPase/RNase_PH_dom_sf"/>
</dbReference>
<dbReference type="OrthoDB" id="27298at2759"/>
<dbReference type="AlphaFoldDB" id="A0A9P7G6G8"/>
<name>A0A9P7G6G8_9AGAR</name>
<gene>
    <name evidence="8" type="ORF">DXG03_004666</name>
</gene>
<accession>A0A9P7G6G8</accession>
<keyword evidence="5" id="KW-0539">Nucleus</keyword>
<dbReference type="GO" id="GO:0000176">
    <property type="term" value="C:nuclear exosome (RNase complex)"/>
    <property type="evidence" value="ECO:0007669"/>
    <property type="project" value="TreeGrafter"/>
</dbReference>
<evidence type="ECO:0000256" key="4">
    <source>
        <dbReference type="ARBA" id="ARBA00022835"/>
    </source>
</evidence>
<dbReference type="GO" id="GO:0000177">
    <property type="term" value="C:cytoplasmic exosome (RNase complex)"/>
    <property type="evidence" value="ECO:0007669"/>
    <property type="project" value="TreeGrafter"/>
</dbReference>
<feature type="region of interest" description="Disordered" evidence="6">
    <location>
        <begin position="245"/>
        <end position="268"/>
    </location>
</feature>
<reference evidence="8" key="2">
    <citation type="submission" date="2021-10" db="EMBL/GenBank/DDBJ databases">
        <title>Phylogenomics reveals ancestral predisposition of the termite-cultivated fungus Termitomyces towards a domesticated lifestyle.</title>
        <authorList>
            <person name="Auxier B."/>
            <person name="Grum-Grzhimaylo A."/>
            <person name="Cardenas M.E."/>
            <person name="Lodge J.D."/>
            <person name="Laessoe T."/>
            <person name="Pedersen O."/>
            <person name="Smith M.E."/>
            <person name="Kuyper T.W."/>
            <person name="Franco-Molano E.A."/>
            <person name="Baroni T.J."/>
            <person name="Aanen D.K."/>
        </authorList>
    </citation>
    <scope>NUCLEOTIDE SEQUENCE</scope>
    <source>
        <strain evidence="8">AP01</strain>
        <tissue evidence="8">Mycelium</tissue>
    </source>
</reference>
<keyword evidence="9" id="KW-1185">Reference proteome</keyword>
<dbReference type="GO" id="GO:0006364">
    <property type="term" value="P:rRNA processing"/>
    <property type="evidence" value="ECO:0007669"/>
    <property type="project" value="UniProtKB-KW"/>
</dbReference>
<keyword evidence="3" id="KW-0698">rRNA processing</keyword>
<keyword evidence="4" id="KW-0271">Exosome</keyword>
<dbReference type="GO" id="GO:0071051">
    <property type="term" value="P:poly(A)-dependent snoRNA 3'-end processing"/>
    <property type="evidence" value="ECO:0007669"/>
    <property type="project" value="TreeGrafter"/>
</dbReference>
<dbReference type="PANTHER" id="PTHR11953">
    <property type="entry name" value="EXOSOME COMPLEX COMPONENT"/>
    <property type="match status" value="1"/>
</dbReference>
<evidence type="ECO:0000256" key="2">
    <source>
        <dbReference type="ARBA" id="ARBA00006678"/>
    </source>
</evidence>
<evidence type="ECO:0000259" key="7">
    <source>
        <dbReference type="Pfam" id="PF01138"/>
    </source>
</evidence>
<evidence type="ECO:0000256" key="5">
    <source>
        <dbReference type="ARBA" id="ARBA00023242"/>
    </source>
</evidence>
<dbReference type="GO" id="GO:0003723">
    <property type="term" value="F:RNA binding"/>
    <property type="evidence" value="ECO:0007669"/>
    <property type="project" value="TreeGrafter"/>
</dbReference>
<evidence type="ECO:0000256" key="6">
    <source>
        <dbReference type="SAM" id="MobiDB-lite"/>
    </source>
</evidence>
<dbReference type="InterPro" id="IPR020568">
    <property type="entry name" value="Ribosomal_Su5_D2-typ_SF"/>
</dbReference>
<comment type="similarity">
    <text evidence="2">Belongs to the RNase PH family.</text>
</comment>
<evidence type="ECO:0000256" key="3">
    <source>
        <dbReference type="ARBA" id="ARBA00022552"/>
    </source>
</evidence>
<dbReference type="GO" id="GO:0034475">
    <property type="term" value="P:U4 snRNA 3'-end processing"/>
    <property type="evidence" value="ECO:0007669"/>
    <property type="project" value="TreeGrafter"/>
</dbReference>
<dbReference type="EMBL" id="JABCKV010000282">
    <property type="protein sequence ID" value="KAG5641602.1"/>
    <property type="molecule type" value="Genomic_DNA"/>
</dbReference>
<comment type="subcellular location">
    <subcellularLocation>
        <location evidence="1">Nucleus</location>
    </subcellularLocation>
</comment>